<dbReference type="AlphaFoldDB" id="A0A1I1EMD7"/>
<dbReference type="GO" id="GO:0008977">
    <property type="term" value="F:prephenate dehydrogenase (NAD+) activity"/>
    <property type="evidence" value="ECO:0007669"/>
    <property type="project" value="TreeGrafter"/>
</dbReference>
<accession>A0A1I1EMD7</accession>
<evidence type="ECO:0000313" key="2">
    <source>
        <dbReference type="EMBL" id="SFB86073.1"/>
    </source>
</evidence>
<evidence type="ECO:0000256" key="1">
    <source>
        <dbReference type="ARBA" id="ARBA00023002"/>
    </source>
</evidence>
<dbReference type="InterPro" id="IPR050812">
    <property type="entry name" value="Preph/Arog_dehydrog"/>
</dbReference>
<dbReference type="OrthoDB" id="9809920at2"/>
<proteinExistence type="predicted"/>
<dbReference type="Gene3D" id="3.40.50.720">
    <property type="entry name" value="NAD(P)-binding Rossmann-like Domain"/>
    <property type="match status" value="1"/>
</dbReference>
<sequence>MEKLVIYGWNNITASLAEGIRRLYPACIILCPDAPDFIQSQYRKERILSPLSDGLQAILENADYILLGSRSSENLEILKSIRRFIDSKTLIMDFQAIKADFFEKASYLLKNKCFFASVFTFIDLMDSEAIRSDLFQDKIVAVVSDGNSEVLEKIRDFWQHFKAVIVPTSAEFYDEIFSATTQGIFLLTNLYMRILQRDSWADTLFFGFYNRSLRNFAELPIQNVQNQAIDIIANKENILRVLSFMKREIEQMSSMINDGNARQLAEYIEAVQKFQDRL</sequence>
<evidence type="ECO:0000313" key="3">
    <source>
        <dbReference type="Proteomes" id="UP000240042"/>
    </source>
</evidence>
<dbReference type="GO" id="GO:0070403">
    <property type="term" value="F:NAD+ binding"/>
    <property type="evidence" value="ECO:0007669"/>
    <property type="project" value="TreeGrafter"/>
</dbReference>
<reference evidence="3" key="1">
    <citation type="submission" date="2016-10" db="EMBL/GenBank/DDBJ databases">
        <authorList>
            <person name="Varghese N."/>
            <person name="Submissions S."/>
        </authorList>
    </citation>
    <scope>NUCLEOTIDE SEQUENCE [LARGE SCALE GENOMIC DNA]</scope>
    <source>
        <strain evidence="3">ATCC 43811</strain>
    </source>
</reference>
<organism evidence="2 3">
    <name type="scientific">Brevinema andersonii</name>
    <dbReference type="NCBI Taxonomy" id="34097"/>
    <lineage>
        <taxon>Bacteria</taxon>
        <taxon>Pseudomonadati</taxon>
        <taxon>Spirochaetota</taxon>
        <taxon>Spirochaetia</taxon>
        <taxon>Brevinematales</taxon>
        <taxon>Brevinemataceae</taxon>
        <taxon>Brevinema</taxon>
    </lineage>
</organism>
<name>A0A1I1EMD7_BREAD</name>
<keyword evidence="1" id="KW-0560">Oxidoreductase</keyword>
<dbReference type="GO" id="GO:0006571">
    <property type="term" value="P:tyrosine biosynthetic process"/>
    <property type="evidence" value="ECO:0007669"/>
    <property type="project" value="TreeGrafter"/>
</dbReference>
<protein>
    <submittedName>
        <fullName evidence="2">Prephenate dehydrogenase</fullName>
    </submittedName>
</protein>
<keyword evidence="3" id="KW-1185">Reference proteome</keyword>
<dbReference type="RefSeq" id="WP_159428201.1">
    <property type="nucleotide sequence ID" value="NZ_FOKY01000012.1"/>
</dbReference>
<gene>
    <name evidence="2" type="ORF">SAMN02745150_01102</name>
</gene>
<dbReference type="Proteomes" id="UP000240042">
    <property type="component" value="Unassembled WGS sequence"/>
</dbReference>
<dbReference type="PANTHER" id="PTHR21363">
    <property type="entry name" value="PREPHENATE DEHYDROGENASE"/>
    <property type="match status" value="1"/>
</dbReference>
<dbReference type="PANTHER" id="PTHR21363:SF0">
    <property type="entry name" value="PREPHENATE DEHYDROGENASE [NADP(+)]"/>
    <property type="match status" value="1"/>
</dbReference>
<dbReference type="STRING" id="34097.SAMN02745150_01102"/>
<dbReference type="EMBL" id="FOKY01000012">
    <property type="protein sequence ID" value="SFB86073.1"/>
    <property type="molecule type" value="Genomic_DNA"/>
</dbReference>
<dbReference type="Gene3D" id="1.10.3660.10">
    <property type="entry name" value="6-phosphogluconate dehydrogenase C-terminal like domain"/>
    <property type="match status" value="1"/>
</dbReference>